<keyword evidence="3" id="KW-1185">Reference proteome</keyword>
<dbReference type="STRING" id="927083.DB32_008705"/>
<feature type="transmembrane region" description="Helical" evidence="1">
    <location>
        <begin position="74"/>
        <end position="96"/>
    </location>
</feature>
<gene>
    <name evidence="2" type="ORF">DB32_008705</name>
</gene>
<dbReference type="Proteomes" id="UP000034883">
    <property type="component" value="Chromosome"/>
</dbReference>
<feature type="transmembrane region" description="Helical" evidence="1">
    <location>
        <begin position="6"/>
        <end position="30"/>
    </location>
</feature>
<keyword evidence="1" id="KW-1133">Transmembrane helix</keyword>
<feature type="transmembrane region" description="Helical" evidence="1">
    <location>
        <begin position="134"/>
        <end position="157"/>
    </location>
</feature>
<reference evidence="2 3" key="1">
    <citation type="submission" date="2015-03" db="EMBL/GenBank/DDBJ databases">
        <title>Genome assembly of Sandaracinus amylolyticus DSM 53668.</title>
        <authorList>
            <person name="Sharma G."/>
            <person name="Subramanian S."/>
        </authorList>
    </citation>
    <scope>NUCLEOTIDE SEQUENCE [LARGE SCALE GENOMIC DNA]</scope>
    <source>
        <strain evidence="2 3">DSM 53668</strain>
    </source>
</reference>
<keyword evidence="1" id="KW-0812">Transmembrane</keyword>
<evidence type="ECO:0000313" key="2">
    <source>
        <dbReference type="EMBL" id="AKF11556.1"/>
    </source>
</evidence>
<dbReference type="EMBL" id="CP011125">
    <property type="protein sequence ID" value="AKF11556.1"/>
    <property type="molecule type" value="Genomic_DNA"/>
</dbReference>
<protein>
    <submittedName>
        <fullName evidence="2">Uncharacterized protein</fullName>
    </submittedName>
</protein>
<evidence type="ECO:0000256" key="1">
    <source>
        <dbReference type="SAM" id="Phobius"/>
    </source>
</evidence>
<proteinExistence type="predicted"/>
<feature type="transmembrane region" description="Helical" evidence="1">
    <location>
        <begin position="108"/>
        <end position="128"/>
    </location>
</feature>
<accession>A0A0F6WAG0</accession>
<feature type="transmembrane region" description="Helical" evidence="1">
    <location>
        <begin position="207"/>
        <end position="225"/>
    </location>
</feature>
<organism evidence="2 3">
    <name type="scientific">Sandaracinus amylolyticus</name>
    <dbReference type="NCBI Taxonomy" id="927083"/>
    <lineage>
        <taxon>Bacteria</taxon>
        <taxon>Pseudomonadati</taxon>
        <taxon>Myxococcota</taxon>
        <taxon>Polyangia</taxon>
        <taxon>Polyangiales</taxon>
        <taxon>Sandaracinaceae</taxon>
        <taxon>Sandaracinus</taxon>
    </lineage>
</organism>
<sequence>MSDDETLVLVASGVVAAITLWRALVPTMSLSSLHAPTATRRWVWVAFALALVVVHGTLATISASDVRTSVEYTFFYDVMGLAWLGTTVALFHLLGLSLRDDVLERRNPAALAAFAGATIGAGFAFAGGNVGDGPGWWCVVAASGLATILLAGSWLGVHLVGGAADAITIDRDVGSGVRVGALLIAVGAIGGRAAAGDWVSLSHTIETFVVAAWPALVLVVLAGAVERVLARGVPSRSSAVAILAASVYLASAGVVVAAQGLPA</sequence>
<feature type="transmembrane region" description="Helical" evidence="1">
    <location>
        <begin position="177"/>
        <end position="195"/>
    </location>
</feature>
<keyword evidence="1" id="KW-0472">Membrane</keyword>
<dbReference type="RefSeq" id="WP_053238410.1">
    <property type="nucleotide sequence ID" value="NZ_CP011125.1"/>
</dbReference>
<evidence type="ECO:0000313" key="3">
    <source>
        <dbReference type="Proteomes" id="UP000034883"/>
    </source>
</evidence>
<dbReference type="KEGG" id="samy:DB32_008705"/>
<dbReference type="AlphaFoldDB" id="A0A0F6WAG0"/>
<feature type="transmembrane region" description="Helical" evidence="1">
    <location>
        <begin position="42"/>
        <end position="62"/>
    </location>
</feature>
<feature type="transmembrane region" description="Helical" evidence="1">
    <location>
        <begin position="237"/>
        <end position="258"/>
    </location>
</feature>
<name>A0A0F6WAG0_9BACT</name>